<proteinExistence type="predicted"/>
<dbReference type="Proteomes" id="UP000001890">
    <property type="component" value="Chromosome"/>
</dbReference>
<feature type="compositionally biased region" description="Polar residues" evidence="1">
    <location>
        <begin position="1"/>
        <end position="18"/>
    </location>
</feature>
<dbReference type="AlphaFoldDB" id="D2U8S2"/>
<name>D2U8S2_XANAP</name>
<evidence type="ECO:0000313" key="3">
    <source>
        <dbReference type="Proteomes" id="UP000001890"/>
    </source>
</evidence>
<reference evidence="2 3" key="1">
    <citation type="journal article" date="2009" name="BMC Genomics">
        <title>The complete genome sequence of Xanthomonas albilineans provides new insights into the reductive genome evolution of the xylem-limited Xanthomonadaceae.</title>
        <authorList>
            <person name="Pieretti I."/>
            <person name="Royer M."/>
            <person name="Barbe V."/>
            <person name="Carrere S."/>
            <person name="Koebnik R."/>
            <person name="Cociancich S."/>
            <person name="Couloux A."/>
            <person name="Darrasse A."/>
            <person name="Gouzy J."/>
            <person name="Jacques M.A."/>
            <person name="Lauber E."/>
            <person name="Manceau C."/>
            <person name="Mangenot S."/>
            <person name="Poussier S."/>
            <person name="Segurens B."/>
            <person name="Szurek B."/>
            <person name="Verdier V."/>
            <person name="Arlat M."/>
            <person name="Rott P."/>
        </authorList>
    </citation>
    <scope>NUCLEOTIDE SEQUENCE [LARGE SCALE GENOMIC DNA]</scope>
    <source>
        <strain evidence="3">GPE PC73 / CFBP 7063</strain>
    </source>
</reference>
<feature type="region of interest" description="Disordered" evidence="1">
    <location>
        <begin position="1"/>
        <end position="24"/>
    </location>
</feature>
<protein>
    <submittedName>
        <fullName evidence="2">Uncharacterized protein</fullName>
    </submittedName>
</protein>
<dbReference type="KEGG" id="xal:XALC_0182"/>
<dbReference type="EMBL" id="FP565176">
    <property type="protein sequence ID" value="CBA14728.1"/>
    <property type="molecule type" value="Genomic_DNA"/>
</dbReference>
<dbReference type="PATRIC" id="fig|29447.3.peg.194"/>
<keyword evidence="3" id="KW-1185">Reference proteome</keyword>
<gene>
    <name evidence="2" type="ordered locus">XALc_0182</name>
</gene>
<dbReference type="OrthoDB" id="9988169at2"/>
<accession>D2U8S2</accession>
<sequence>MSRSNTSASMAPSMQASERANAAHWHERQLPVSISTAVAYKNRERAELQAHLNEFLRRHGRIQLLPNTLGGAP</sequence>
<organism evidence="2 3">
    <name type="scientific">Xanthomonas albilineans (strain GPE PC73 / CFBP 7063)</name>
    <dbReference type="NCBI Taxonomy" id="380358"/>
    <lineage>
        <taxon>Bacteria</taxon>
        <taxon>Pseudomonadati</taxon>
        <taxon>Pseudomonadota</taxon>
        <taxon>Gammaproteobacteria</taxon>
        <taxon>Lysobacterales</taxon>
        <taxon>Lysobacteraceae</taxon>
        <taxon>Xanthomonas</taxon>
    </lineage>
</organism>
<evidence type="ECO:0000256" key="1">
    <source>
        <dbReference type="SAM" id="MobiDB-lite"/>
    </source>
</evidence>
<dbReference type="STRING" id="380358.XALC_0182"/>
<evidence type="ECO:0000313" key="2">
    <source>
        <dbReference type="EMBL" id="CBA14728.1"/>
    </source>
</evidence>